<protein>
    <submittedName>
        <fullName evidence="1">Glycosyltransferase family 69 protein</fullName>
    </submittedName>
</protein>
<dbReference type="Proteomes" id="UP000076532">
    <property type="component" value="Unassembled WGS sequence"/>
</dbReference>
<evidence type="ECO:0000313" key="2">
    <source>
        <dbReference type="Proteomes" id="UP000076532"/>
    </source>
</evidence>
<keyword evidence="2" id="KW-1185">Reference proteome</keyword>
<dbReference type="PANTHER" id="PTHR34144">
    <property type="entry name" value="CHROMOSOME 8, WHOLE GENOME SHOTGUN SEQUENCE"/>
    <property type="match status" value="1"/>
</dbReference>
<organism evidence="1 2">
    <name type="scientific">Athelia psychrophila</name>
    <dbReference type="NCBI Taxonomy" id="1759441"/>
    <lineage>
        <taxon>Eukaryota</taxon>
        <taxon>Fungi</taxon>
        <taxon>Dikarya</taxon>
        <taxon>Basidiomycota</taxon>
        <taxon>Agaricomycotina</taxon>
        <taxon>Agaricomycetes</taxon>
        <taxon>Agaricomycetidae</taxon>
        <taxon>Atheliales</taxon>
        <taxon>Atheliaceae</taxon>
        <taxon>Athelia</taxon>
    </lineage>
</organism>
<reference evidence="1 2" key="1">
    <citation type="journal article" date="2016" name="Mol. Biol. Evol.">
        <title>Comparative Genomics of Early-Diverging Mushroom-Forming Fungi Provides Insights into the Origins of Lignocellulose Decay Capabilities.</title>
        <authorList>
            <person name="Nagy L.G."/>
            <person name="Riley R."/>
            <person name="Tritt A."/>
            <person name="Adam C."/>
            <person name="Daum C."/>
            <person name="Floudas D."/>
            <person name="Sun H."/>
            <person name="Yadav J.S."/>
            <person name="Pangilinan J."/>
            <person name="Larsson K.H."/>
            <person name="Matsuura K."/>
            <person name="Barry K."/>
            <person name="Labutti K."/>
            <person name="Kuo R."/>
            <person name="Ohm R.A."/>
            <person name="Bhattacharya S.S."/>
            <person name="Shirouzu T."/>
            <person name="Yoshinaga Y."/>
            <person name="Martin F.M."/>
            <person name="Grigoriev I.V."/>
            <person name="Hibbett D.S."/>
        </authorList>
    </citation>
    <scope>NUCLEOTIDE SEQUENCE [LARGE SCALE GENOMIC DNA]</scope>
    <source>
        <strain evidence="1 2">CBS 109695</strain>
    </source>
</reference>
<proteinExistence type="predicted"/>
<evidence type="ECO:0000313" key="1">
    <source>
        <dbReference type="EMBL" id="KZP27647.1"/>
    </source>
</evidence>
<dbReference type="InterPro" id="IPR021047">
    <property type="entry name" value="Mannosyltransferase_CMT1"/>
</dbReference>
<dbReference type="PANTHER" id="PTHR34144:SF5">
    <property type="entry name" value="ALPHA-1,3-MANNOSYLTRANSFERASE CMT1"/>
    <property type="match status" value="1"/>
</dbReference>
<dbReference type="Pfam" id="PF11735">
    <property type="entry name" value="CAP59_mtransfer"/>
    <property type="match status" value="1"/>
</dbReference>
<sequence length="241" mass="26631">MLGVLANLLDVHGVTYRIEVRGEGAISDKSGGRRIFELAKLRNEVMQPLYDGSAARAVGVEEFERVLFMNDIIFCAADILEILYEHENQGADMTCSLDWGSHVIYDRWVMRTMDGTPTYAQSDLTTYFYADPPESAPVPQPLTSDPLTLGHLTRLEPFQVFSCWNGAVVLPAAAFVSGVGGEALGEQDQGDARGTGQGAVRFRTAKNDESEVTERQSECFILPVDLWKRGMGRIQVVPRAR</sequence>
<name>A0A166QWU5_9AGAM</name>
<accession>A0A166QWU5</accession>
<dbReference type="EMBL" id="KV417508">
    <property type="protein sequence ID" value="KZP27647.1"/>
    <property type="molecule type" value="Genomic_DNA"/>
</dbReference>
<dbReference type="AlphaFoldDB" id="A0A166QWU5"/>
<gene>
    <name evidence="1" type="ORF">FIBSPDRAFT_300793</name>
</gene>
<dbReference type="OrthoDB" id="3259023at2759"/>